<feature type="transmembrane region" description="Helical" evidence="7">
    <location>
        <begin position="9"/>
        <end position="30"/>
    </location>
</feature>
<keyword evidence="5 7" id="KW-1133">Transmembrane helix</keyword>
<evidence type="ECO:0000313" key="10">
    <source>
        <dbReference type="Proteomes" id="UP000027178"/>
    </source>
</evidence>
<dbReference type="PROSITE" id="PS50928">
    <property type="entry name" value="ABC_TM1"/>
    <property type="match status" value="1"/>
</dbReference>
<dbReference type="PATRIC" id="fig|1348663.4.peg.6599"/>
<dbReference type="InterPro" id="IPR035906">
    <property type="entry name" value="MetI-like_sf"/>
</dbReference>
<comment type="similarity">
    <text evidence="7">Belongs to the binding-protein-dependent transport system permease family.</text>
</comment>
<dbReference type="RefSeq" id="WP_035868893.1">
    <property type="nucleotide sequence ID" value="NZ_KK853997.1"/>
</dbReference>
<evidence type="ECO:0000259" key="8">
    <source>
        <dbReference type="PROSITE" id="PS50928"/>
    </source>
</evidence>
<keyword evidence="3" id="KW-1003">Cell membrane</keyword>
<dbReference type="OrthoDB" id="147639at2"/>
<evidence type="ECO:0000256" key="4">
    <source>
        <dbReference type="ARBA" id="ARBA00022692"/>
    </source>
</evidence>
<comment type="caution">
    <text evidence="9">The sequence shown here is derived from an EMBL/GenBank/DDBJ whole genome shotgun (WGS) entry which is preliminary data.</text>
</comment>
<feature type="transmembrane region" description="Helical" evidence="7">
    <location>
        <begin position="254"/>
        <end position="276"/>
    </location>
</feature>
<evidence type="ECO:0000256" key="1">
    <source>
        <dbReference type="ARBA" id="ARBA00004651"/>
    </source>
</evidence>
<evidence type="ECO:0000256" key="2">
    <source>
        <dbReference type="ARBA" id="ARBA00022448"/>
    </source>
</evidence>
<dbReference type="SUPFAM" id="SSF161098">
    <property type="entry name" value="MetI-like"/>
    <property type="match status" value="1"/>
</dbReference>
<dbReference type="HOGENOM" id="CLU_036879_0_0_11"/>
<accession>A0A066YNC8</accession>
<dbReference type="Pfam" id="PF19300">
    <property type="entry name" value="BPD_transp_1_N"/>
    <property type="match status" value="1"/>
</dbReference>
<keyword evidence="4 7" id="KW-0812">Transmembrane</keyword>
<evidence type="ECO:0000256" key="3">
    <source>
        <dbReference type="ARBA" id="ARBA00022475"/>
    </source>
</evidence>
<evidence type="ECO:0000256" key="6">
    <source>
        <dbReference type="ARBA" id="ARBA00023136"/>
    </source>
</evidence>
<reference evidence="9 10" key="1">
    <citation type="submission" date="2014-05" db="EMBL/GenBank/DDBJ databases">
        <title>Draft Genome Sequence of Kitasatospora cheerisanensis KCTC 2395.</title>
        <authorList>
            <person name="Nam D.H."/>
        </authorList>
    </citation>
    <scope>NUCLEOTIDE SEQUENCE [LARGE SCALE GENOMIC DNA]</scope>
    <source>
        <strain evidence="9 10">KCTC 2395</strain>
    </source>
</reference>
<dbReference type="InterPro" id="IPR045621">
    <property type="entry name" value="BPD_transp_1_N"/>
</dbReference>
<keyword evidence="2 7" id="KW-0813">Transport</keyword>
<dbReference type="EMBL" id="JNBY01000143">
    <property type="protein sequence ID" value="KDN81434.1"/>
    <property type="molecule type" value="Genomic_DNA"/>
</dbReference>
<dbReference type="InterPro" id="IPR000515">
    <property type="entry name" value="MetI-like"/>
</dbReference>
<evidence type="ECO:0000313" key="9">
    <source>
        <dbReference type="EMBL" id="KDN81434.1"/>
    </source>
</evidence>
<dbReference type="CDD" id="cd06261">
    <property type="entry name" value="TM_PBP2"/>
    <property type="match status" value="1"/>
</dbReference>
<dbReference type="Proteomes" id="UP000027178">
    <property type="component" value="Unassembled WGS sequence"/>
</dbReference>
<protein>
    <submittedName>
        <fullName evidence="9">ABC transporter permease</fullName>
    </submittedName>
</protein>
<dbReference type="GO" id="GO:0055085">
    <property type="term" value="P:transmembrane transport"/>
    <property type="evidence" value="ECO:0007669"/>
    <property type="project" value="InterPro"/>
</dbReference>
<dbReference type="Pfam" id="PF00528">
    <property type="entry name" value="BPD_transp_1"/>
    <property type="match status" value="1"/>
</dbReference>
<keyword evidence="6 7" id="KW-0472">Membrane</keyword>
<comment type="subcellular location">
    <subcellularLocation>
        <location evidence="1 7">Cell membrane</location>
        <topology evidence="1 7">Multi-pass membrane protein</topology>
    </subcellularLocation>
</comment>
<dbReference type="Gene3D" id="1.10.3720.10">
    <property type="entry name" value="MetI-like"/>
    <property type="match status" value="1"/>
</dbReference>
<name>A0A066YNC8_9ACTN</name>
<dbReference type="eggNOG" id="COG0601">
    <property type="taxonomic scope" value="Bacteria"/>
</dbReference>
<dbReference type="PANTHER" id="PTHR43163">
    <property type="entry name" value="DIPEPTIDE TRANSPORT SYSTEM PERMEASE PROTEIN DPPB-RELATED"/>
    <property type="match status" value="1"/>
</dbReference>
<organism evidence="9 10">
    <name type="scientific">Kitasatospora cheerisanensis KCTC 2395</name>
    <dbReference type="NCBI Taxonomy" id="1348663"/>
    <lineage>
        <taxon>Bacteria</taxon>
        <taxon>Bacillati</taxon>
        <taxon>Actinomycetota</taxon>
        <taxon>Actinomycetes</taxon>
        <taxon>Kitasatosporales</taxon>
        <taxon>Streptomycetaceae</taxon>
        <taxon>Kitasatospora</taxon>
    </lineage>
</organism>
<feature type="transmembrane region" description="Helical" evidence="7">
    <location>
        <begin position="149"/>
        <end position="171"/>
    </location>
</feature>
<gene>
    <name evidence="9" type="ORF">KCH_68180</name>
</gene>
<dbReference type="PANTHER" id="PTHR43163:SF6">
    <property type="entry name" value="DIPEPTIDE TRANSPORT SYSTEM PERMEASE PROTEIN DPPB-RELATED"/>
    <property type="match status" value="1"/>
</dbReference>
<dbReference type="GO" id="GO:0005886">
    <property type="term" value="C:plasma membrane"/>
    <property type="evidence" value="ECO:0007669"/>
    <property type="project" value="UniProtKB-SubCell"/>
</dbReference>
<feature type="transmembrane region" description="Helical" evidence="7">
    <location>
        <begin position="191"/>
        <end position="212"/>
    </location>
</feature>
<dbReference type="AlphaFoldDB" id="A0A066YNC8"/>
<feature type="transmembrane region" description="Helical" evidence="7">
    <location>
        <begin position="296"/>
        <end position="322"/>
    </location>
</feature>
<proteinExistence type="inferred from homology"/>
<keyword evidence="10" id="KW-1185">Reference proteome</keyword>
<evidence type="ECO:0000256" key="7">
    <source>
        <dbReference type="RuleBase" id="RU363032"/>
    </source>
</evidence>
<sequence length="329" mass="35689">MIGYLLRRLAAMAATLVIVCALTFAVFYLLPSDPAAQFCGKDCSTERIELVRQQLGLADPLIVQFWHYLKGIFAGQTLGTGQYAVQCGFPCFGYSFQSAQPVWDLMMDRLPTSISLALGAAVLWLVLGVGAGVVSALRRGTWLDRTLMVGTIGIAALPVYFTAMILLYLVVTVAGLLPYPRYIAFTENPGQWIANLILPWITLALLNAAIYARMTRNSVIETMAEPYVRTARAKGLPERRVVGKHGLRPALTPVATMLGMDLGGLLAGALITESLFSLPGIGKLFADSLNKSDQPVIMGVTLLASFFIVSSNLVVDLVYAWIDPRARLS</sequence>
<evidence type="ECO:0000256" key="5">
    <source>
        <dbReference type="ARBA" id="ARBA00022989"/>
    </source>
</evidence>
<feature type="domain" description="ABC transmembrane type-1" evidence="8">
    <location>
        <begin position="110"/>
        <end position="319"/>
    </location>
</feature>
<feature type="transmembrane region" description="Helical" evidence="7">
    <location>
        <begin position="114"/>
        <end position="137"/>
    </location>
</feature>